<dbReference type="Pfam" id="PF13361">
    <property type="entry name" value="UvrD_C"/>
    <property type="match status" value="1"/>
</dbReference>
<dbReference type="eggNOG" id="COG0210">
    <property type="taxonomic scope" value="Bacteria"/>
</dbReference>
<comment type="catalytic activity">
    <reaction evidence="12">
        <text>ATP + H2O = ADP + phosphate + H(+)</text>
        <dbReference type="Rhea" id="RHEA:13065"/>
        <dbReference type="ChEBI" id="CHEBI:15377"/>
        <dbReference type="ChEBI" id="CHEBI:15378"/>
        <dbReference type="ChEBI" id="CHEBI:30616"/>
        <dbReference type="ChEBI" id="CHEBI:43474"/>
        <dbReference type="ChEBI" id="CHEBI:456216"/>
        <dbReference type="EC" id="5.6.2.4"/>
    </reaction>
</comment>
<keyword evidence="5 13" id="KW-0067">ATP-binding</keyword>
<evidence type="ECO:0000313" key="18">
    <source>
        <dbReference type="Proteomes" id="UP000009881"/>
    </source>
</evidence>
<dbReference type="OrthoDB" id="9806690at2"/>
<keyword evidence="2 13" id="KW-0547">Nucleotide-binding</keyword>
<dbReference type="Gene3D" id="3.40.50.300">
    <property type="entry name" value="P-loop containing nucleotide triphosphate hydrolases"/>
    <property type="match status" value="2"/>
</dbReference>
<evidence type="ECO:0000256" key="11">
    <source>
        <dbReference type="ARBA" id="ARBA00034923"/>
    </source>
</evidence>
<evidence type="ECO:0000313" key="17">
    <source>
        <dbReference type="EMBL" id="EKV28207.1"/>
    </source>
</evidence>
<dbReference type="PROSITE" id="PS51217">
    <property type="entry name" value="UVRD_HELICASE_CTER"/>
    <property type="match status" value="1"/>
</dbReference>
<dbReference type="Pfam" id="PF00580">
    <property type="entry name" value="UvrD-helicase"/>
    <property type="match status" value="1"/>
</dbReference>
<dbReference type="GO" id="GO:0033202">
    <property type="term" value="C:DNA helicase complex"/>
    <property type="evidence" value="ECO:0007669"/>
    <property type="project" value="TreeGrafter"/>
</dbReference>
<evidence type="ECO:0000259" key="15">
    <source>
        <dbReference type="PROSITE" id="PS51198"/>
    </source>
</evidence>
<evidence type="ECO:0000256" key="9">
    <source>
        <dbReference type="ARBA" id="ARBA00034617"/>
    </source>
</evidence>
<evidence type="ECO:0000256" key="2">
    <source>
        <dbReference type="ARBA" id="ARBA00022741"/>
    </source>
</evidence>
<evidence type="ECO:0000256" key="8">
    <source>
        <dbReference type="ARBA" id="ARBA00025289"/>
    </source>
</evidence>
<evidence type="ECO:0000256" key="10">
    <source>
        <dbReference type="ARBA" id="ARBA00034808"/>
    </source>
</evidence>
<dbReference type="GO" id="GO:0005829">
    <property type="term" value="C:cytosol"/>
    <property type="evidence" value="ECO:0007669"/>
    <property type="project" value="TreeGrafter"/>
</dbReference>
<dbReference type="InterPro" id="IPR027417">
    <property type="entry name" value="P-loop_NTPase"/>
</dbReference>
<keyword evidence="3 13" id="KW-0378">Hydrolase</keyword>
<comment type="catalytic activity">
    <reaction evidence="9">
        <text>Couples ATP hydrolysis with the unwinding of duplex DNA by translocating in the 3'-5' direction.</text>
        <dbReference type="EC" id="5.6.2.4"/>
    </reaction>
</comment>
<evidence type="ECO:0000256" key="1">
    <source>
        <dbReference type="ARBA" id="ARBA00009922"/>
    </source>
</evidence>
<dbReference type="GO" id="GO:0000725">
    <property type="term" value="P:recombinational repair"/>
    <property type="evidence" value="ECO:0007669"/>
    <property type="project" value="TreeGrafter"/>
</dbReference>
<feature type="domain" description="UvrD-like helicase ATP-binding" evidence="15">
    <location>
        <begin position="38"/>
        <end position="318"/>
    </location>
</feature>
<dbReference type="CDD" id="cd17932">
    <property type="entry name" value="DEXQc_UvrD"/>
    <property type="match status" value="1"/>
</dbReference>
<dbReference type="AlphaFoldDB" id="K9GST7"/>
<dbReference type="EMBL" id="ANHY01000017">
    <property type="protein sequence ID" value="EKV28207.1"/>
    <property type="molecule type" value="Genomic_DNA"/>
</dbReference>
<comment type="caution">
    <text evidence="17">The sequence shown here is derived from an EMBL/GenBank/DDBJ whole genome shotgun (WGS) entry which is preliminary data.</text>
</comment>
<keyword evidence="7" id="KW-0413">Isomerase</keyword>
<dbReference type="InterPro" id="IPR014016">
    <property type="entry name" value="UvrD-like_ATP-bd"/>
</dbReference>
<dbReference type="GO" id="GO:0043138">
    <property type="term" value="F:3'-5' DNA helicase activity"/>
    <property type="evidence" value="ECO:0007669"/>
    <property type="project" value="UniProtKB-EC"/>
</dbReference>
<keyword evidence="18" id="KW-1185">Reference proteome</keyword>
<evidence type="ECO:0000256" key="14">
    <source>
        <dbReference type="SAM" id="MobiDB-lite"/>
    </source>
</evidence>
<dbReference type="PATRIC" id="fig|1238182.3.peg.3422"/>
<reference evidence="17 18" key="1">
    <citation type="journal article" date="2013" name="Genome Announc.">
        <title>Draft Genome Sequence of an Alphaproteobacterium, Caenispirillum salinarum AK4(T), Isolated from a Solar Saltern.</title>
        <authorList>
            <person name="Khatri I."/>
            <person name="Singh A."/>
            <person name="Korpole S."/>
            <person name="Pinnaka A.K."/>
            <person name="Subramanian S."/>
        </authorList>
    </citation>
    <scope>NUCLEOTIDE SEQUENCE [LARGE SCALE GENOMIC DNA]</scope>
    <source>
        <strain evidence="17 18">AK4</strain>
    </source>
</reference>
<evidence type="ECO:0000256" key="7">
    <source>
        <dbReference type="ARBA" id="ARBA00023235"/>
    </source>
</evidence>
<dbReference type="PANTHER" id="PTHR11070:SF2">
    <property type="entry name" value="ATP-DEPENDENT DNA HELICASE SRS2"/>
    <property type="match status" value="1"/>
</dbReference>
<dbReference type="PANTHER" id="PTHR11070">
    <property type="entry name" value="UVRD / RECB / PCRA DNA HELICASE FAMILY MEMBER"/>
    <property type="match status" value="1"/>
</dbReference>
<dbReference type="InterPro" id="IPR000212">
    <property type="entry name" value="DNA_helicase_UvrD/REP"/>
</dbReference>
<dbReference type="PROSITE" id="PS51198">
    <property type="entry name" value="UVRD_HELICASE_ATP_BIND"/>
    <property type="match status" value="1"/>
</dbReference>
<sequence length="768" mass="85504">MTASDPFSLDDEPQAPPGPSAVPSAQATFGGGEPPWLVDLNPEQREAVTTIDGPLLVLSGAGTGKTRVLTTRLAHIIGLRMAQPWQCLAVTFTNRAAREMRERLSGMIGGPAESVWLGTFHAICVRILRRHAEAVGLKSGFLILDTDDQMRLLKQLLEGAGIDSKKWPPQAIMGVIQRWKDRGLAPDKVPAEDARAAGGGSILALYKSYQARLAELNACDFGDLLLHCLTLFQTHHDILEEYQDRFRYILVDEYQDTNVAQYLWLRLLARKHRNICCVGDDDQSIYSWRGAEVGNILRFEKDFPGAKVVRLERNYRSTPTILKAASHLIRNNEERLGKELRAPGVEDVGPKLCVRGVWSADEEARWLVDEIESLQAKGAPLSGMAVLVRAGFQTREFEERLITTGLPYRVIGGPRFYERMEIRDALAYLRLLVSPDDDLAFERVVNKPKRGLGEATIQTLHLSARALGKPLYLAALDVIETDELKPKPRAALRDFCETIERFKSLAPVMDLPELVRTLMEDSGYAEMWRRDKSPEAPGRLENLDELYGAVEAYDGLTQFLEHISLVMENEARAAEDPGVTLMTLHAAKGLEFDVVFLPGWEEEIFPHKRALEEGGMAALEEERRLAYVGITRARQRVFISFAASRRVFGQWVNAIPSRFIDELPPECVEAQSESGLYGAGFAESGGAWGGAWEDGWGGRQRSSKIIPGDGTSFNVKPREAEEGLAVGVRVFHQKFGYGVIQRKDEDKLAVQFDKAGLKKVLAGFVERA</sequence>
<evidence type="ECO:0000256" key="3">
    <source>
        <dbReference type="ARBA" id="ARBA00022801"/>
    </source>
</evidence>
<evidence type="ECO:0000256" key="13">
    <source>
        <dbReference type="PROSITE-ProRule" id="PRU00560"/>
    </source>
</evidence>
<dbReference type="GO" id="GO:0005524">
    <property type="term" value="F:ATP binding"/>
    <property type="evidence" value="ECO:0007669"/>
    <property type="project" value="UniProtKB-UniRule"/>
</dbReference>
<dbReference type="Gene3D" id="1.10.10.160">
    <property type="match status" value="1"/>
</dbReference>
<dbReference type="SUPFAM" id="SSF52540">
    <property type="entry name" value="P-loop containing nucleoside triphosphate hydrolases"/>
    <property type="match status" value="1"/>
</dbReference>
<feature type="region of interest" description="Disordered" evidence="14">
    <location>
        <begin position="1"/>
        <end position="28"/>
    </location>
</feature>
<proteinExistence type="inferred from homology"/>
<keyword evidence="4 13" id="KW-0347">Helicase</keyword>
<evidence type="ECO:0000259" key="16">
    <source>
        <dbReference type="PROSITE" id="PS51217"/>
    </source>
</evidence>
<feature type="binding site" evidence="13">
    <location>
        <begin position="59"/>
        <end position="66"/>
    </location>
    <ligand>
        <name>ATP</name>
        <dbReference type="ChEBI" id="CHEBI:30616"/>
    </ligand>
</feature>
<dbReference type="InterPro" id="IPR013986">
    <property type="entry name" value="DExx_box_DNA_helicase_dom_sf"/>
</dbReference>
<feature type="domain" description="UvrD-like helicase C-terminal" evidence="16">
    <location>
        <begin position="319"/>
        <end position="589"/>
    </location>
</feature>
<dbReference type="RefSeq" id="WP_009541864.1">
    <property type="nucleotide sequence ID" value="NZ_ANHY01000017.1"/>
</dbReference>
<dbReference type="GO" id="GO:0003677">
    <property type="term" value="F:DNA binding"/>
    <property type="evidence" value="ECO:0007669"/>
    <property type="project" value="UniProtKB-KW"/>
</dbReference>
<keyword evidence="6" id="KW-0238">DNA-binding</keyword>
<dbReference type="STRING" id="1238182.C882_1208"/>
<gene>
    <name evidence="17" type="ORF">C882_1208</name>
</gene>
<dbReference type="CDD" id="cd18807">
    <property type="entry name" value="SF1_C_UvrD"/>
    <property type="match status" value="1"/>
</dbReference>
<dbReference type="InterPro" id="IPR014017">
    <property type="entry name" value="DNA_helicase_UvrD-like_C"/>
</dbReference>
<protein>
    <recommendedName>
        <fullName evidence="10">DNA 3'-5' helicase</fullName>
        <ecNumber evidence="10">5.6.2.4</ecNumber>
    </recommendedName>
    <alternativeName>
        <fullName evidence="11">DNA 3'-5' helicase II</fullName>
    </alternativeName>
</protein>
<dbReference type="EC" id="5.6.2.4" evidence="10"/>
<dbReference type="FunFam" id="3.40.50.300:FF:001890">
    <property type="entry name" value="DNA helicase"/>
    <property type="match status" value="1"/>
</dbReference>
<dbReference type="Gene3D" id="1.10.486.10">
    <property type="entry name" value="PCRA, domain 4"/>
    <property type="match status" value="1"/>
</dbReference>
<comment type="function">
    <text evidence="8">Has both ATPase and helicase activities. Unwinds DNA duplexes with 3' to 5' polarity with respect to the bound strand and initiates unwinding most effectively when a single-stranded region is present. Involved in the post-incision events of nucleotide excision repair and methyl-directed mismatch repair.</text>
</comment>
<accession>K9GST7</accession>
<dbReference type="GO" id="GO:0016887">
    <property type="term" value="F:ATP hydrolysis activity"/>
    <property type="evidence" value="ECO:0007669"/>
    <property type="project" value="RHEA"/>
</dbReference>
<name>K9GST7_9PROT</name>
<evidence type="ECO:0000256" key="6">
    <source>
        <dbReference type="ARBA" id="ARBA00023125"/>
    </source>
</evidence>
<organism evidence="17 18">
    <name type="scientific">Caenispirillum salinarum AK4</name>
    <dbReference type="NCBI Taxonomy" id="1238182"/>
    <lineage>
        <taxon>Bacteria</taxon>
        <taxon>Pseudomonadati</taxon>
        <taxon>Pseudomonadota</taxon>
        <taxon>Alphaproteobacteria</taxon>
        <taxon>Rhodospirillales</taxon>
        <taxon>Novispirillaceae</taxon>
        <taxon>Caenispirillum</taxon>
    </lineage>
</organism>
<comment type="similarity">
    <text evidence="1">Belongs to the helicase family. UvrD subfamily.</text>
</comment>
<dbReference type="Proteomes" id="UP000009881">
    <property type="component" value="Unassembled WGS sequence"/>
</dbReference>
<evidence type="ECO:0000256" key="5">
    <source>
        <dbReference type="ARBA" id="ARBA00022840"/>
    </source>
</evidence>
<evidence type="ECO:0000256" key="12">
    <source>
        <dbReference type="ARBA" id="ARBA00048988"/>
    </source>
</evidence>
<evidence type="ECO:0000256" key="4">
    <source>
        <dbReference type="ARBA" id="ARBA00022806"/>
    </source>
</evidence>